<dbReference type="AlphaFoldDB" id="A0A840HRC6"/>
<dbReference type="Proteomes" id="UP000575068">
    <property type="component" value="Unassembled WGS sequence"/>
</dbReference>
<comment type="caution">
    <text evidence="2">The sequence shown here is derived from an EMBL/GenBank/DDBJ whole genome shotgun (WGS) entry which is preliminary data.</text>
</comment>
<evidence type="ECO:0000313" key="3">
    <source>
        <dbReference type="Proteomes" id="UP000575068"/>
    </source>
</evidence>
<accession>A0A840HRC6</accession>
<keyword evidence="3" id="KW-1185">Reference proteome</keyword>
<reference evidence="2 3" key="1">
    <citation type="submission" date="2020-08" db="EMBL/GenBank/DDBJ databases">
        <title>Genomic Encyclopedia of Type Strains, Phase IV (KMG-IV): sequencing the most valuable type-strain genomes for metagenomic binning, comparative biology and taxonomic classification.</title>
        <authorList>
            <person name="Goeker M."/>
        </authorList>
    </citation>
    <scope>NUCLEOTIDE SEQUENCE [LARGE SCALE GENOMIC DNA]</scope>
    <source>
        <strain evidence="2 3">DSM 7465</strain>
    </source>
</reference>
<dbReference type="EMBL" id="JACHOV010000003">
    <property type="protein sequence ID" value="MBB4640672.1"/>
    <property type="molecule type" value="Genomic_DNA"/>
</dbReference>
<proteinExistence type="predicted"/>
<evidence type="ECO:0000256" key="1">
    <source>
        <dbReference type="SAM" id="MobiDB-lite"/>
    </source>
</evidence>
<protein>
    <submittedName>
        <fullName evidence="2">Uncharacterized protein</fullName>
    </submittedName>
</protein>
<organism evidence="2 3">
    <name type="scientific">Rhizorhapis suberifaciens</name>
    <name type="common">corky root of lettuce</name>
    <dbReference type="NCBI Taxonomy" id="13656"/>
    <lineage>
        <taxon>Bacteria</taxon>
        <taxon>Pseudomonadati</taxon>
        <taxon>Pseudomonadota</taxon>
        <taxon>Alphaproteobacteria</taxon>
        <taxon>Sphingomonadales</taxon>
        <taxon>Sphingomonadaceae</taxon>
        <taxon>Rhizorhapis</taxon>
    </lineage>
</organism>
<feature type="region of interest" description="Disordered" evidence="1">
    <location>
        <begin position="38"/>
        <end position="75"/>
    </location>
</feature>
<name>A0A840HRC6_9SPHN</name>
<sequence length="75" mass="7938">MRTSRILIAGAAISAAAAMLWRNRRREIGYVARAHRADGSDDSASFSAGIADEGTIPDGQRPSAGTDLHVRGVMK</sequence>
<gene>
    <name evidence="2" type="ORF">HNQ99_000965</name>
</gene>
<evidence type="ECO:0000313" key="2">
    <source>
        <dbReference type="EMBL" id="MBB4640672.1"/>
    </source>
</evidence>
<dbReference type="RefSeq" id="WP_184474512.1">
    <property type="nucleotide sequence ID" value="NZ_JACHOV010000003.1"/>
</dbReference>
<feature type="compositionally biased region" description="Low complexity" evidence="1">
    <location>
        <begin position="42"/>
        <end position="52"/>
    </location>
</feature>